<sequence length="177" mass="18546">MKGSIVSGGILAFTAIFGAGLYYSQVYAYYDPIDASAPAAVMSATTFDGVTEDILADNFEGINADTSPIKFRACFNTPLSQAMMSETFIPHDAPTPLTAPNWFGCFDAKALTADIESGAALAFMGTENITYGVDRVLAVYADGRAYAWHQINACGATVYDGEAAPQGCPPAPTNAGQ</sequence>
<dbReference type="Pfam" id="PF20044">
    <property type="entry name" value="DUF6446"/>
    <property type="match status" value="1"/>
</dbReference>
<organism evidence="1 2">
    <name type="scientific">Pacificibacter marinus</name>
    <dbReference type="NCBI Taxonomy" id="658057"/>
    <lineage>
        <taxon>Bacteria</taxon>
        <taxon>Pseudomonadati</taxon>
        <taxon>Pseudomonadota</taxon>
        <taxon>Alphaproteobacteria</taxon>
        <taxon>Rhodobacterales</taxon>
        <taxon>Roseobacteraceae</taxon>
        <taxon>Pacificibacter</taxon>
    </lineage>
</organism>
<evidence type="ECO:0000313" key="1">
    <source>
        <dbReference type="EMBL" id="SLN45710.1"/>
    </source>
</evidence>
<gene>
    <name evidence="1" type="ORF">PAM7971_02205</name>
</gene>
<evidence type="ECO:0008006" key="3">
    <source>
        <dbReference type="Google" id="ProtNLM"/>
    </source>
</evidence>
<name>A0A1Y5SS51_9RHOB</name>
<dbReference type="STRING" id="658057.SAMN04488032_105120"/>
<dbReference type="OrthoDB" id="7819947at2"/>
<reference evidence="1 2" key="1">
    <citation type="submission" date="2017-03" db="EMBL/GenBank/DDBJ databases">
        <authorList>
            <person name="Afonso C.L."/>
            <person name="Miller P.J."/>
            <person name="Scott M.A."/>
            <person name="Spackman E."/>
            <person name="Goraichik I."/>
            <person name="Dimitrov K.M."/>
            <person name="Suarez D.L."/>
            <person name="Swayne D.E."/>
        </authorList>
    </citation>
    <scope>NUCLEOTIDE SEQUENCE [LARGE SCALE GENOMIC DNA]</scope>
    <source>
        <strain evidence="1 2">CECT 7971</strain>
    </source>
</reference>
<dbReference type="RefSeq" id="WP_085849336.1">
    <property type="nucleotide sequence ID" value="NZ_FNZV01000005.1"/>
</dbReference>
<evidence type="ECO:0000313" key="2">
    <source>
        <dbReference type="Proteomes" id="UP000193307"/>
    </source>
</evidence>
<dbReference type="AlphaFoldDB" id="A0A1Y5SS51"/>
<dbReference type="EMBL" id="FWFW01000006">
    <property type="protein sequence ID" value="SLN45710.1"/>
    <property type="molecule type" value="Genomic_DNA"/>
</dbReference>
<accession>A0A1Y5SS51</accession>
<protein>
    <recommendedName>
        <fullName evidence="3">Histidine kinase</fullName>
    </recommendedName>
</protein>
<dbReference type="InterPro" id="IPR045616">
    <property type="entry name" value="DUF6446"/>
</dbReference>
<keyword evidence="2" id="KW-1185">Reference proteome</keyword>
<dbReference type="Proteomes" id="UP000193307">
    <property type="component" value="Unassembled WGS sequence"/>
</dbReference>
<proteinExistence type="predicted"/>